<evidence type="ECO:0000313" key="5">
    <source>
        <dbReference type="EMBL" id="QEH38249.1"/>
    </source>
</evidence>
<dbReference type="InterPro" id="IPR046469">
    <property type="entry name" value="SAM_HAT_N"/>
</dbReference>
<keyword evidence="6" id="KW-1185">Reference proteome</keyword>
<feature type="domain" description="S-adenosyl-l-methionine hydroxide adenosyltransferase C-terminal" evidence="4">
    <location>
        <begin position="173"/>
        <end position="256"/>
    </location>
</feature>
<reference evidence="5 6" key="1">
    <citation type="submission" date="2019-08" db="EMBL/GenBank/DDBJ databases">
        <title>Deep-cultivation of Planctomycetes and their phenomic and genomic characterization uncovers novel biology.</title>
        <authorList>
            <person name="Wiegand S."/>
            <person name="Jogler M."/>
            <person name="Boedeker C."/>
            <person name="Pinto D."/>
            <person name="Vollmers J."/>
            <person name="Rivas-Marin E."/>
            <person name="Kohn T."/>
            <person name="Peeters S.H."/>
            <person name="Heuer A."/>
            <person name="Rast P."/>
            <person name="Oberbeckmann S."/>
            <person name="Bunk B."/>
            <person name="Jeske O."/>
            <person name="Meyerdierks A."/>
            <person name="Storesund J.E."/>
            <person name="Kallscheuer N."/>
            <person name="Luecker S."/>
            <person name="Lage O.M."/>
            <person name="Pohl T."/>
            <person name="Merkel B.J."/>
            <person name="Hornburger P."/>
            <person name="Mueller R.-W."/>
            <person name="Bruemmer F."/>
            <person name="Labrenz M."/>
            <person name="Spormann A.M."/>
            <person name="Op den Camp H."/>
            <person name="Overmann J."/>
            <person name="Amann R."/>
            <person name="Jetten M.S.M."/>
            <person name="Mascher T."/>
            <person name="Medema M.H."/>
            <person name="Devos D.P."/>
            <person name="Kaster A.-K."/>
            <person name="Ovreas L."/>
            <person name="Rohde M."/>
            <person name="Galperin M.Y."/>
            <person name="Jogler C."/>
        </authorList>
    </citation>
    <scope>NUCLEOTIDE SEQUENCE [LARGE SCALE GENOMIC DNA]</scope>
    <source>
        <strain evidence="5 6">OJF2</strain>
    </source>
</reference>
<proteinExistence type="inferred from homology"/>
<dbReference type="Gene3D" id="3.40.50.10790">
    <property type="entry name" value="S-adenosyl-l-methionine hydroxide adenosyltransferase, N-terminal"/>
    <property type="match status" value="1"/>
</dbReference>
<dbReference type="SUPFAM" id="SSF102522">
    <property type="entry name" value="Bacterial fluorinating enzyme, N-terminal domain"/>
    <property type="match status" value="1"/>
</dbReference>
<dbReference type="AlphaFoldDB" id="A0A5B9WDE0"/>
<dbReference type="PANTHER" id="PTHR35092:SF1">
    <property type="entry name" value="CHLORINASE MJ1651"/>
    <property type="match status" value="1"/>
</dbReference>
<evidence type="ECO:0000313" key="6">
    <source>
        <dbReference type="Proteomes" id="UP000324233"/>
    </source>
</evidence>
<dbReference type="Proteomes" id="UP000324233">
    <property type="component" value="Chromosome"/>
</dbReference>
<dbReference type="OrthoDB" id="9792195at2"/>
<dbReference type="KEGG" id="agv:OJF2_68470"/>
<dbReference type="RefSeq" id="WP_148597710.1">
    <property type="nucleotide sequence ID" value="NZ_CP042997.1"/>
</dbReference>
<dbReference type="PIRSF" id="PIRSF006779">
    <property type="entry name" value="UCP006779"/>
    <property type="match status" value="1"/>
</dbReference>
<evidence type="ECO:0000256" key="2">
    <source>
        <dbReference type="ARBA" id="ARBA00024035"/>
    </source>
</evidence>
<dbReference type="Gene3D" id="2.40.30.90">
    <property type="entry name" value="Bacterial fluorinating enzyme like"/>
    <property type="match status" value="1"/>
</dbReference>
<dbReference type="InterPro" id="IPR046470">
    <property type="entry name" value="SAM_HAT_C"/>
</dbReference>
<accession>A0A5B9WDE0</accession>
<feature type="domain" description="S-adenosyl-l-methionine hydroxide adenosyltransferase N-terminal" evidence="3">
    <location>
        <begin position="6"/>
        <end position="150"/>
    </location>
</feature>
<evidence type="ECO:0000259" key="4">
    <source>
        <dbReference type="Pfam" id="PF20257"/>
    </source>
</evidence>
<dbReference type="GO" id="GO:0016740">
    <property type="term" value="F:transferase activity"/>
    <property type="evidence" value="ECO:0007669"/>
    <property type="project" value="UniProtKB-KW"/>
</dbReference>
<comment type="similarity">
    <text evidence="2">Belongs to the SAM hydrolase / SAM-dependent halogenase family.</text>
</comment>
<dbReference type="EC" id="2.5.1.94" evidence="5"/>
<dbReference type="EMBL" id="CP042997">
    <property type="protein sequence ID" value="QEH38249.1"/>
    <property type="molecule type" value="Genomic_DNA"/>
</dbReference>
<evidence type="ECO:0000259" key="3">
    <source>
        <dbReference type="Pfam" id="PF01887"/>
    </source>
</evidence>
<dbReference type="PANTHER" id="PTHR35092">
    <property type="entry name" value="CHLORINASE MJ1651"/>
    <property type="match status" value="1"/>
</dbReference>
<dbReference type="Pfam" id="PF01887">
    <property type="entry name" value="SAM_HAT_N"/>
    <property type="match status" value="1"/>
</dbReference>
<keyword evidence="5" id="KW-0808">Transferase</keyword>
<organism evidence="5 6">
    <name type="scientific">Aquisphaera giovannonii</name>
    <dbReference type="NCBI Taxonomy" id="406548"/>
    <lineage>
        <taxon>Bacteria</taxon>
        <taxon>Pseudomonadati</taxon>
        <taxon>Planctomycetota</taxon>
        <taxon>Planctomycetia</taxon>
        <taxon>Isosphaerales</taxon>
        <taxon>Isosphaeraceae</taxon>
        <taxon>Aquisphaera</taxon>
    </lineage>
</organism>
<dbReference type="InterPro" id="IPR023228">
    <property type="entry name" value="SAM_OH_AdoTrfase_N_sf"/>
</dbReference>
<evidence type="ECO:0000256" key="1">
    <source>
        <dbReference type="ARBA" id="ARBA00022691"/>
    </source>
</evidence>
<name>A0A5B9WDE0_9BACT</name>
<dbReference type="Pfam" id="PF20257">
    <property type="entry name" value="SAM_HAT_C"/>
    <property type="match status" value="1"/>
</dbReference>
<dbReference type="InterPro" id="IPR002747">
    <property type="entry name" value="SAM_OH_AdoTrfase"/>
</dbReference>
<gene>
    <name evidence="5" type="primary">salL</name>
    <name evidence="5" type="ORF">OJF2_68470</name>
</gene>
<dbReference type="InterPro" id="IPR023227">
    <property type="entry name" value="SAM_OH_AdoTrfase_C_sf"/>
</dbReference>
<sequence>MPGIATLTTDFGTDGPYVAAMKGVLLGLAPGTQVVDVCHTISPQNIVEGAFVLAGIVDAFPAGTVHLVVIDPGVGTDRRLIAARAADQWFVLPDNGLISGVTRLHEPEQIWEIKNPAVRRAVVSNTFHGRDILAPAAAHLLLGREPSELGPPVSKLVRLRNLDPTRDAGGFQAEVIFRDTFGNLITNVGASLLADCPPDGWVVEVAGRRIEGLSRTYGDQPSGSLIALVGSSGWVEVAVVDGDAGRLLTAGPGTSVWIRNSKSPAPPHAALARG</sequence>
<protein>
    <submittedName>
        <fullName evidence="5">Adenosyl-chloride synthase</fullName>
        <ecNumber evidence="5">2.5.1.94</ecNumber>
    </submittedName>
</protein>
<keyword evidence="1" id="KW-0949">S-adenosyl-L-methionine</keyword>
<dbReference type="SUPFAM" id="SSF101852">
    <property type="entry name" value="Bacterial fluorinating enzyme, C-terminal domain"/>
    <property type="match status" value="1"/>
</dbReference>